<evidence type="ECO:0000256" key="4">
    <source>
        <dbReference type="ARBA" id="ARBA00022989"/>
    </source>
</evidence>
<evidence type="ECO:0000256" key="7">
    <source>
        <dbReference type="SAM" id="Phobius"/>
    </source>
</evidence>
<comment type="caution">
    <text evidence="8">The sequence shown here is derived from an EMBL/GenBank/DDBJ whole genome shotgun (WGS) entry which is preliminary data.</text>
</comment>
<gene>
    <name evidence="8" type="ORF">H1X69_22810</name>
</gene>
<dbReference type="RefSeq" id="WP_191853900.1">
    <property type="nucleotide sequence ID" value="NZ_JACERG010000017.1"/>
</dbReference>
<feature type="transmembrane region" description="Helical" evidence="7">
    <location>
        <begin position="279"/>
        <end position="299"/>
    </location>
</feature>
<sequence length="431" mass="44902">MGAGGGLLWGAYGISALGTWLAFDAFPLIAVLVLHSGPLAVSVLAAAGLAVGAVAAVPLGPWLEYRRKRPVMVATDLVRCAALLTIPVAHLLGALTFVHLLAVSVVVAAADIAFRSASGAYIKTLLPPEELLVVNARFESTNWTAIVLGPPLGGAMVGLFGPVVTVLADAASYLLSALGLRAITAHEPRPARREEAVAAGTAENTGNAEDTGAAKDGGPAENADSRSRTRELFDGWRFILRDPALRPLFGNTVLYNGLLMAISPLLAVLMLGPLGFAPWQYGLAFALPALGGLVGSRLARRLVARFGQHRILLATGVLRACWPLGLAFVRPGVPGLVLVLLVEFGVITSCGVFNPVYATYRLERTPADRVVRTLSAWSVSTKLGTAALTALWGLLAALLGPRTAIAAAGLLLLATPLLLPRRAPQPLAFAE</sequence>
<dbReference type="InterPro" id="IPR011701">
    <property type="entry name" value="MFS"/>
</dbReference>
<feature type="transmembrane region" description="Helical" evidence="7">
    <location>
        <begin position="253"/>
        <end position="273"/>
    </location>
</feature>
<feature type="transmembrane region" description="Helical" evidence="7">
    <location>
        <begin position="39"/>
        <end position="60"/>
    </location>
</feature>
<feature type="transmembrane region" description="Helical" evidence="7">
    <location>
        <begin position="311"/>
        <end position="329"/>
    </location>
</feature>
<feature type="transmembrane region" description="Helical" evidence="7">
    <location>
        <begin position="401"/>
        <end position="419"/>
    </location>
</feature>
<keyword evidence="3 7" id="KW-0812">Transmembrane</keyword>
<dbReference type="PANTHER" id="PTHR23513:SF6">
    <property type="entry name" value="MAJOR FACILITATOR SUPERFAMILY ASSOCIATED DOMAIN-CONTAINING PROTEIN"/>
    <property type="match status" value="1"/>
</dbReference>
<protein>
    <submittedName>
        <fullName evidence="8">MFS transporter</fullName>
    </submittedName>
</protein>
<evidence type="ECO:0000256" key="2">
    <source>
        <dbReference type="ARBA" id="ARBA00022475"/>
    </source>
</evidence>
<proteinExistence type="predicted"/>
<evidence type="ECO:0000256" key="3">
    <source>
        <dbReference type="ARBA" id="ARBA00022692"/>
    </source>
</evidence>
<evidence type="ECO:0000313" key="9">
    <source>
        <dbReference type="Proteomes" id="UP000587608"/>
    </source>
</evidence>
<comment type="subcellular location">
    <subcellularLocation>
        <location evidence="1">Cell membrane</location>
        <topology evidence="1">Multi-pass membrane protein</topology>
    </subcellularLocation>
</comment>
<feature type="transmembrane region" description="Helical" evidence="7">
    <location>
        <begin position="81"/>
        <end position="110"/>
    </location>
</feature>
<dbReference type="GO" id="GO:0005886">
    <property type="term" value="C:plasma membrane"/>
    <property type="evidence" value="ECO:0007669"/>
    <property type="project" value="UniProtKB-SubCell"/>
</dbReference>
<dbReference type="PANTHER" id="PTHR23513">
    <property type="entry name" value="INTEGRAL MEMBRANE EFFLUX PROTEIN-RELATED"/>
    <property type="match status" value="1"/>
</dbReference>
<feature type="region of interest" description="Disordered" evidence="6">
    <location>
        <begin position="191"/>
        <end position="226"/>
    </location>
</feature>
<keyword evidence="2" id="KW-1003">Cell membrane</keyword>
<evidence type="ECO:0000256" key="1">
    <source>
        <dbReference type="ARBA" id="ARBA00004651"/>
    </source>
</evidence>
<dbReference type="Gene3D" id="1.20.1250.20">
    <property type="entry name" value="MFS general substrate transporter like domains"/>
    <property type="match status" value="1"/>
</dbReference>
<dbReference type="CDD" id="cd06173">
    <property type="entry name" value="MFS_MefA_like"/>
    <property type="match status" value="1"/>
</dbReference>
<dbReference type="GO" id="GO:0022857">
    <property type="term" value="F:transmembrane transporter activity"/>
    <property type="evidence" value="ECO:0007669"/>
    <property type="project" value="InterPro"/>
</dbReference>
<feature type="transmembrane region" description="Helical" evidence="7">
    <location>
        <begin position="335"/>
        <end position="353"/>
    </location>
</feature>
<dbReference type="AlphaFoldDB" id="A0A7W2DWL6"/>
<keyword evidence="4 7" id="KW-1133">Transmembrane helix</keyword>
<dbReference type="Pfam" id="PF07690">
    <property type="entry name" value="MFS_1"/>
    <property type="match status" value="1"/>
</dbReference>
<feature type="transmembrane region" description="Helical" evidence="7">
    <location>
        <begin position="374"/>
        <end position="395"/>
    </location>
</feature>
<organism evidence="8 9">
    <name type="scientific">Streptomyces griseoaurantiacus</name>
    <dbReference type="NCBI Taxonomy" id="68213"/>
    <lineage>
        <taxon>Bacteria</taxon>
        <taxon>Bacillati</taxon>
        <taxon>Actinomycetota</taxon>
        <taxon>Actinomycetes</taxon>
        <taxon>Kitasatosporales</taxon>
        <taxon>Streptomycetaceae</taxon>
        <taxon>Streptomyces</taxon>
        <taxon>Streptomyces aurantiacus group</taxon>
    </lineage>
</organism>
<keyword evidence="5 7" id="KW-0472">Membrane</keyword>
<dbReference type="EMBL" id="JACERG010000017">
    <property type="protein sequence ID" value="MBA5224217.1"/>
    <property type="molecule type" value="Genomic_DNA"/>
</dbReference>
<evidence type="ECO:0000256" key="6">
    <source>
        <dbReference type="SAM" id="MobiDB-lite"/>
    </source>
</evidence>
<dbReference type="InterPro" id="IPR036259">
    <property type="entry name" value="MFS_trans_sf"/>
</dbReference>
<evidence type="ECO:0000313" key="8">
    <source>
        <dbReference type="EMBL" id="MBA5224217.1"/>
    </source>
</evidence>
<name>A0A7W2DWL6_9ACTN</name>
<reference evidence="8 9" key="1">
    <citation type="submission" date="2020-07" db="EMBL/GenBank/DDBJ databases">
        <title>Differential regulation of undecylprodigiosin biosynthesis in the yeast-scavenging Streptomyces strain MBK6.</title>
        <authorList>
            <person name="Baral B."/>
            <person name="Siitonen V."/>
            <person name="Laughlin M."/>
            <person name="Yamada K."/>
            <person name="Ilomaeki M."/>
            <person name="Metsae-Ketelae M."/>
            <person name="Niemi J."/>
        </authorList>
    </citation>
    <scope>NUCLEOTIDE SEQUENCE [LARGE SCALE GENOMIC DNA]</scope>
    <source>
        <strain evidence="8 9">MBK6</strain>
    </source>
</reference>
<feature type="transmembrane region" description="Helical" evidence="7">
    <location>
        <begin position="7"/>
        <end position="33"/>
    </location>
</feature>
<accession>A0A7W2DWL6</accession>
<evidence type="ECO:0000256" key="5">
    <source>
        <dbReference type="ARBA" id="ARBA00023136"/>
    </source>
</evidence>
<dbReference type="Proteomes" id="UP000587608">
    <property type="component" value="Unassembled WGS sequence"/>
</dbReference>
<dbReference type="SUPFAM" id="SSF103473">
    <property type="entry name" value="MFS general substrate transporter"/>
    <property type="match status" value="1"/>
</dbReference>